<sequence length="128" mass="14655">MIMKGMDRCRTGLGLIKEFLPTENQEMKQHLSHNKEYLLLFDTNPVVIGVVERGSYLKKKDGRVQTLFVGLSTLIKAICTCRRGLLEYVQMALIKVFETRNDIQLCTFKNINASKITTISSDMVQVRK</sequence>
<dbReference type="Proteomes" id="UP000816034">
    <property type="component" value="Unassembled WGS sequence"/>
</dbReference>
<proteinExistence type="predicted"/>
<dbReference type="AlphaFoldDB" id="A0AA88GPW1"/>
<comment type="caution">
    <text evidence="1">The sequence shown here is derived from an EMBL/GenBank/DDBJ whole genome shotgun (WGS) entry which is preliminary data.</text>
</comment>
<dbReference type="EMBL" id="PYSW02000016">
    <property type="protein sequence ID" value="KAG2386176.1"/>
    <property type="molecule type" value="Genomic_DNA"/>
</dbReference>
<evidence type="ECO:0000313" key="2">
    <source>
        <dbReference type="Proteomes" id="UP000816034"/>
    </source>
</evidence>
<protein>
    <submittedName>
        <fullName evidence="1">Uncharacterized protein</fullName>
    </submittedName>
</protein>
<organism evidence="1 2">
    <name type="scientific">Naegleria lovaniensis</name>
    <name type="common">Amoeba</name>
    <dbReference type="NCBI Taxonomy" id="51637"/>
    <lineage>
        <taxon>Eukaryota</taxon>
        <taxon>Discoba</taxon>
        <taxon>Heterolobosea</taxon>
        <taxon>Tetramitia</taxon>
        <taxon>Eutetramitia</taxon>
        <taxon>Vahlkampfiidae</taxon>
        <taxon>Naegleria</taxon>
    </lineage>
</organism>
<keyword evidence="2" id="KW-1185">Reference proteome</keyword>
<dbReference type="GeneID" id="68095077"/>
<evidence type="ECO:0000313" key="1">
    <source>
        <dbReference type="EMBL" id="KAG2386176.1"/>
    </source>
</evidence>
<name>A0AA88GPW1_NAELO</name>
<dbReference type="RefSeq" id="XP_044550168.1">
    <property type="nucleotide sequence ID" value="XM_044692060.1"/>
</dbReference>
<gene>
    <name evidence="1" type="ORF">C9374_002622</name>
</gene>
<reference evidence="1 2" key="1">
    <citation type="journal article" date="2018" name="BMC Genomics">
        <title>The genome of Naegleria lovaniensis, the basis for a comparative approach to unravel pathogenicity factors of the human pathogenic amoeba N. fowleri.</title>
        <authorList>
            <person name="Liechti N."/>
            <person name="Schurch N."/>
            <person name="Bruggmann R."/>
            <person name="Wittwer M."/>
        </authorList>
    </citation>
    <scope>NUCLEOTIDE SEQUENCE [LARGE SCALE GENOMIC DNA]</scope>
    <source>
        <strain evidence="1 2">ATCC 30569</strain>
    </source>
</reference>
<accession>A0AA88GPW1</accession>